<organism evidence="2 3">
    <name type="scientific">Prorocentrum cordatum</name>
    <dbReference type="NCBI Taxonomy" id="2364126"/>
    <lineage>
        <taxon>Eukaryota</taxon>
        <taxon>Sar</taxon>
        <taxon>Alveolata</taxon>
        <taxon>Dinophyceae</taxon>
        <taxon>Prorocentrales</taxon>
        <taxon>Prorocentraceae</taxon>
        <taxon>Prorocentrum</taxon>
    </lineage>
</organism>
<dbReference type="EMBL" id="CAUYUJ010007125">
    <property type="protein sequence ID" value="CAK0819655.1"/>
    <property type="molecule type" value="Genomic_DNA"/>
</dbReference>
<name>A0ABN9RMV3_9DINO</name>
<evidence type="ECO:0000313" key="2">
    <source>
        <dbReference type="EMBL" id="CAK0819655.1"/>
    </source>
</evidence>
<accession>A0ABN9RMV3</accession>
<feature type="region of interest" description="Disordered" evidence="1">
    <location>
        <begin position="1"/>
        <end position="27"/>
    </location>
</feature>
<dbReference type="Proteomes" id="UP001189429">
    <property type="component" value="Unassembled WGS sequence"/>
</dbReference>
<evidence type="ECO:0000313" key="3">
    <source>
        <dbReference type="Proteomes" id="UP001189429"/>
    </source>
</evidence>
<protein>
    <recommendedName>
        <fullName evidence="4">ISXO2-like transposase domain-containing protein</fullName>
    </recommendedName>
</protein>
<proteinExistence type="predicted"/>
<gene>
    <name evidence="2" type="ORF">PCOR1329_LOCUS21597</name>
</gene>
<feature type="non-terminal residue" evidence="2">
    <location>
        <position position="454"/>
    </location>
</feature>
<sequence length="454" mass="49815">AAFLRDTGANAPSQQATACGSTRGEKHKCSARGSAHHRVETCQTPAAVKIRDLARQLKEARRGKKAAKPVRRKPMRSAPAKTGSHEIKATKMYTKNAMKARRKTAREKSAWGEGGRREEVAPLFDDRACLLRLQAAGWVHSVPTACPACGRKGSMVGPAPRPGRNSGMLYYRCHGACERCGAWHNVLKFSKLPLTKMTVGQTHSVLHGFCDLTKSPAPAADDLAADAGAGHRQTGKLVAAVRAAIAAASVKESSRIRLGGDLEADEHGLRLAHISPNNRNFAQPVVKKKPPYWLLYLRVIGMRRRAGGKMIAKFLGDKLVRPKGGPPPLSEKELIDCKILERAAKGSVIFTDGAKAHGTIIKKHFKGKLYSRQVAHNRMQFVRRVTAPSGHSKMAGAQSIDGTWKHLQTHIPQSLHTKKGRKKNPMIETYVNEWVWRHNHREGNGFKMVGALFK</sequence>
<evidence type="ECO:0000256" key="1">
    <source>
        <dbReference type="SAM" id="MobiDB-lite"/>
    </source>
</evidence>
<feature type="region of interest" description="Disordered" evidence="1">
    <location>
        <begin position="59"/>
        <end position="84"/>
    </location>
</feature>
<keyword evidence="3" id="KW-1185">Reference proteome</keyword>
<reference evidence="2" key="1">
    <citation type="submission" date="2023-10" db="EMBL/GenBank/DDBJ databases">
        <authorList>
            <person name="Chen Y."/>
            <person name="Shah S."/>
            <person name="Dougan E. K."/>
            <person name="Thang M."/>
            <person name="Chan C."/>
        </authorList>
    </citation>
    <scope>NUCLEOTIDE SEQUENCE [LARGE SCALE GENOMIC DNA]</scope>
</reference>
<feature type="compositionally biased region" description="Polar residues" evidence="1">
    <location>
        <begin position="10"/>
        <end position="20"/>
    </location>
</feature>
<comment type="caution">
    <text evidence="2">The sequence shown here is derived from an EMBL/GenBank/DDBJ whole genome shotgun (WGS) entry which is preliminary data.</text>
</comment>
<feature type="compositionally biased region" description="Basic residues" evidence="1">
    <location>
        <begin position="61"/>
        <end position="75"/>
    </location>
</feature>
<evidence type="ECO:0008006" key="4">
    <source>
        <dbReference type="Google" id="ProtNLM"/>
    </source>
</evidence>
<feature type="non-terminal residue" evidence="2">
    <location>
        <position position="1"/>
    </location>
</feature>